<proteinExistence type="inferred from homology"/>
<dbReference type="SUPFAM" id="SSF48317">
    <property type="entry name" value="Acid phosphatase/Vanadium-dependent haloperoxidase"/>
    <property type="match status" value="1"/>
</dbReference>
<organism evidence="10">
    <name type="scientific">Enterobius vermicularis</name>
    <name type="common">Human pinworm</name>
    <dbReference type="NCBI Taxonomy" id="51028"/>
    <lineage>
        <taxon>Eukaryota</taxon>
        <taxon>Metazoa</taxon>
        <taxon>Ecdysozoa</taxon>
        <taxon>Nematoda</taxon>
        <taxon>Chromadorea</taxon>
        <taxon>Rhabditida</taxon>
        <taxon>Spirurina</taxon>
        <taxon>Oxyuridomorpha</taxon>
        <taxon>Oxyuroidea</taxon>
        <taxon>Oxyuridae</taxon>
        <taxon>Enterobius</taxon>
    </lineage>
</organism>
<feature type="domain" description="Phosphatidic acid phosphatase type 2/haloperoxidase" evidence="7">
    <location>
        <begin position="1"/>
        <end position="133"/>
    </location>
</feature>
<evidence type="ECO:0000259" key="7">
    <source>
        <dbReference type="SMART" id="SM00014"/>
    </source>
</evidence>
<evidence type="ECO:0000313" key="8">
    <source>
        <dbReference type="EMBL" id="VDD87723.1"/>
    </source>
</evidence>
<dbReference type="EMBL" id="UXUI01007463">
    <property type="protein sequence ID" value="VDD87723.1"/>
    <property type="molecule type" value="Genomic_DNA"/>
</dbReference>
<feature type="transmembrane region" description="Helical" evidence="6">
    <location>
        <begin position="83"/>
        <end position="105"/>
    </location>
</feature>
<dbReference type="PANTHER" id="PTHR10165:SF103">
    <property type="entry name" value="PHOSPHOLIPID PHOSPHATASE HOMOLOG 1.2 HOMOLOG"/>
    <property type="match status" value="1"/>
</dbReference>
<dbReference type="GO" id="GO:0008195">
    <property type="term" value="F:phosphatidate phosphatase activity"/>
    <property type="evidence" value="ECO:0007669"/>
    <property type="project" value="TreeGrafter"/>
</dbReference>
<dbReference type="PANTHER" id="PTHR10165">
    <property type="entry name" value="LIPID PHOSPHATE PHOSPHATASE"/>
    <property type="match status" value="1"/>
</dbReference>
<dbReference type="AlphaFoldDB" id="A0A0N4UZU1"/>
<gene>
    <name evidence="8" type="ORF">EVEC_LOCUS2866</name>
</gene>
<evidence type="ECO:0000313" key="9">
    <source>
        <dbReference type="Proteomes" id="UP000274131"/>
    </source>
</evidence>
<comment type="subcellular location">
    <subcellularLocation>
        <location evidence="1">Membrane</location>
        <topology evidence="1">Multi-pass membrane protein</topology>
    </subcellularLocation>
</comment>
<evidence type="ECO:0000256" key="1">
    <source>
        <dbReference type="ARBA" id="ARBA00004141"/>
    </source>
</evidence>
<accession>A0A0N4UZU1</accession>
<evidence type="ECO:0000256" key="2">
    <source>
        <dbReference type="ARBA" id="ARBA00008816"/>
    </source>
</evidence>
<evidence type="ECO:0000256" key="4">
    <source>
        <dbReference type="ARBA" id="ARBA00022989"/>
    </source>
</evidence>
<comment type="similarity">
    <text evidence="2">Belongs to the PA-phosphatase related phosphoesterase family.</text>
</comment>
<dbReference type="InterPro" id="IPR036938">
    <property type="entry name" value="PAP2/HPO_sf"/>
</dbReference>
<sequence>MLTDGCKYAVGRLRPFFIEVCQPEFDRTLCENSTFIENYECTGTNVDGILEARKSFFSGHAAHSMTAAVFLSIYLYYRLPLNSYLIVVRHVIQTAIIGLSLYVGYTRIIDNMHHRSDVIFGYFVGAAVAISVWFYIGERRSRFLIPVGFSENYPFIDESSSSFEEKKSKKTSVSRLEPGELRVFGT</sequence>
<reference evidence="8 9" key="2">
    <citation type="submission" date="2018-10" db="EMBL/GenBank/DDBJ databases">
        <authorList>
            <consortium name="Pathogen Informatics"/>
        </authorList>
    </citation>
    <scope>NUCLEOTIDE SEQUENCE [LARGE SCALE GENOMIC DNA]</scope>
</reference>
<evidence type="ECO:0000256" key="6">
    <source>
        <dbReference type="SAM" id="Phobius"/>
    </source>
</evidence>
<dbReference type="Gene3D" id="1.20.144.10">
    <property type="entry name" value="Phosphatidic acid phosphatase type 2/haloperoxidase"/>
    <property type="match status" value="1"/>
</dbReference>
<evidence type="ECO:0000256" key="3">
    <source>
        <dbReference type="ARBA" id="ARBA00022692"/>
    </source>
</evidence>
<keyword evidence="4 6" id="KW-1133">Transmembrane helix</keyword>
<dbReference type="STRING" id="51028.A0A0N4UZU1"/>
<feature type="transmembrane region" description="Helical" evidence="6">
    <location>
        <begin position="117"/>
        <end position="136"/>
    </location>
</feature>
<dbReference type="InterPro" id="IPR043216">
    <property type="entry name" value="PAP-like"/>
</dbReference>
<reference evidence="10" key="1">
    <citation type="submission" date="2017-02" db="UniProtKB">
        <authorList>
            <consortium name="WormBaseParasite"/>
        </authorList>
    </citation>
    <scope>IDENTIFICATION</scope>
</reference>
<dbReference type="Pfam" id="PF01569">
    <property type="entry name" value="PAP2"/>
    <property type="match status" value="1"/>
</dbReference>
<keyword evidence="3 6" id="KW-0812">Transmembrane</keyword>
<feature type="transmembrane region" description="Helical" evidence="6">
    <location>
        <begin position="56"/>
        <end position="77"/>
    </location>
</feature>
<name>A0A0N4UZU1_ENTVE</name>
<dbReference type="GO" id="GO:0006644">
    <property type="term" value="P:phospholipid metabolic process"/>
    <property type="evidence" value="ECO:0007669"/>
    <property type="project" value="InterPro"/>
</dbReference>
<dbReference type="GO" id="GO:0046839">
    <property type="term" value="P:phospholipid dephosphorylation"/>
    <property type="evidence" value="ECO:0007669"/>
    <property type="project" value="TreeGrafter"/>
</dbReference>
<dbReference type="GO" id="GO:0005886">
    <property type="term" value="C:plasma membrane"/>
    <property type="evidence" value="ECO:0007669"/>
    <property type="project" value="TreeGrafter"/>
</dbReference>
<keyword evidence="5 6" id="KW-0472">Membrane</keyword>
<dbReference type="SMART" id="SM00014">
    <property type="entry name" value="acidPPc"/>
    <property type="match status" value="1"/>
</dbReference>
<dbReference type="Proteomes" id="UP000274131">
    <property type="component" value="Unassembled WGS sequence"/>
</dbReference>
<keyword evidence="9" id="KW-1185">Reference proteome</keyword>
<dbReference type="InterPro" id="IPR000326">
    <property type="entry name" value="PAP2/HPO"/>
</dbReference>
<protein>
    <submittedName>
        <fullName evidence="10">AcidPPc domain-containing protein</fullName>
    </submittedName>
</protein>
<dbReference type="OrthoDB" id="8907274at2759"/>
<evidence type="ECO:0000313" key="10">
    <source>
        <dbReference type="WBParaSite" id="EVEC_0000315801-mRNA-1"/>
    </source>
</evidence>
<dbReference type="GO" id="GO:0007165">
    <property type="term" value="P:signal transduction"/>
    <property type="evidence" value="ECO:0007669"/>
    <property type="project" value="TreeGrafter"/>
</dbReference>
<dbReference type="WBParaSite" id="EVEC_0000315801-mRNA-1">
    <property type="protein sequence ID" value="EVEC_0000315801-mRNA-1"/>
    <property type="gene ID" value="EVEC_0000315801"/>
</dbReference>
<evidence type="ECO:0000256" key="5">
    <source>
        <dbReference type="ARBA" id="ARBA00023136"/>
    </source>
</evidence>